<dbReference type="NCBIfam" id="NF005741">
    <property type="entry name" value="PRK07565.1"/>
    <property type="match status" value="1"/>
</dbReference>
<dbReference type="PANTHER" id="PTHR48109:SF3">
    <property type="entry name" value="SLL0744 PROTEIN"/>
    <property type="match status" value="1"/>
</dbReference>
<gene>
    <name evidence="8" type="ORF">S01H1_52990</name>
</gene>
<evidence type="ECO:0000256" key="4">
    <source>
        <dbReference type="ARBA" id="ARBA00022643"/>
    </source>
</evidence>
<comment type="pathway">
    <text evidence="2">Pyrimidine metabolism; UMP biosynthesis via de novo pathway.</text>
</comment>
<dbReference type="UniPathway" id="UPA00070"/>
<dbReference type="PIRSF" id="PIRSF000164">
    <property type="entry name" value="DHO_oxidase"/>
    <property type="match status" value="1"/>
</dbReference>
<sequence length="259" mass="28804">QLELEAEELDEALMIGAESFAESLTYFPHLEYSGPREHIMWVEKTRKAVQFPIIGSLNAVSTGNWIDYAQQLESAGCNGLELNLYSVETRPDRTSEDIERRQLDVISSVKASVKIPVAVKLSPWYTATANFARRAVEAGADALVLFNRFYQPIIDPDNETLQIRLEFSTPEDIRLPLRWTAILSGELDADLAASTGVHSGKDVVRQLLAGAKAAQTVSALYKNGIDHVAAMNREISEWMDDKNYSTIEAFRGKVSQAQV</sequence>
<dbReference type="EMBL" id="BARS01034287">
    <property type="protein sequence ID" value="GAG20551.1"/>
    <property type="molecule type" value="Genomic_DNA"/>
</dbReference>
<dbReference type="GO" id="GO:0044205">
    <property type="term" value="P:'de novo' UMP biosynthetic process"/>
    <property type="evidence" value="ECO:0007669"/>
    <property type="project" value="UniProtKB-UniPathway"/>
</dbReference>
<evidence type="ECO:0000256" key="6">
    <source>
        <dbReference type="ARBA" id="ARBA00023002"/>
    </source>
</evidence>
<dbReference type="InterPro" id="IPR013785">
    <property type="entry name" value="Aldolase_TIM"/>
</dbReference>
<evidence type="ECO:0000256" key="2">
    <source>
        <dbReference type="ARBA" id="ARBA00004725"/>
    </source>
</evidence>
<dbReference type="GO" id="GO:0005737">
    <property type="term" value="C:cytoplasm"/>
    <property type="evidence" value="ECO:0007669"/>
    <property type="project" value="InterPro"/>
</dbReference>
<keyword evidence="3" id="KW-0285">Flavoprotein</keyword>
<keyword evidence="6" id="KW-0560">Oxidoreductase</keyword>
<evidence type="ECO:0000256" key="3">
    <source>
        <dbReference type="ARBA" id="ARBA00022630"/>
    </source>
</evidence>
<dbReference type="GO" id="GO:0004152">
    <property type="term" value="F:dihydroorotate dehydrogenase activity"/>
    <property type="evidence" value="ECO:0007669"/>
    <property type="project" value="InterPro"/>
</dbReference>
<keyword evidence="4" id="KW-0288">FMN</keyword>
<comment type="cofactor">
    <cofactor evidence="1">
        <name>FMN</name>
        <dbReference type="ChEBI" id="CHEBI:58210"/>
    </cofactor>
</comment>
<keyword evidence="5" id="KW-0665">Pyrimidine biosynthesis</keyword>
<dbReference type="GO" id="GO:0006207">
    <property type="term" value="P:'de novo' pyrimidine nucleobase biosynthetic process"/>
    <property type="evidence" value="ECO:0007669"/>
    <property type="project" value="TreeGrafter"/>
</dbReference>
<evidence type="ECO:0000256" key="5">
    <source>
        <dbReference type="ARBA" id="ARBA00022975"/>
    </source>
</evidence>
<dbReference type="Gene3D" id="3.20.20.70">
    <property type="entry name" value="Aldolase class I"/>
    <property type="match status" value="1"/>
</dbReference>
<comment type="caution">
    <text evidence="8">The sequence shown here is derived from an EMBL/GenBank/DDBJ whole genome shotgun (WGS) entry which is preliminary data.</text>
</comment>
<name>X0X6F2_9ZZZZ</name>
<dbReference type="SUPFAM" id="SSF51395">
    <property type="entry name" value="FMN-linked oxidoreductases"/>
    <property type="match status" value="1"/>
</dbReference>
<dbReference type="Pfam" id="PF01180">
    <property type="entry name" value="DHO_dh"/>
    <property type="match status" value="1"/>
</dbReference>
<proteinExistence type="predicted"/>
<accession>X0X6F2</accession>
<dbReference type="PANTHER" id="PTHR48109">
    <property type="entry name" value="DIHYDROOROTATE DEHYDROGENASE (QUINONE), MITOCHONDRIAL-RELATED"/>
    <property type="match status" value="1"/>
</dbReference>
<evidence type="ECO:0000259" key="7">
    <source>
        <dbReference type="Pfam" id="PF01180"/>
    </source>
</evidence>
<dbReference type="InterPro" id="IPR012135">
    <property type="entry name" value="Dihydroorotate_DH_1_2"/>
</dbReference>
<evidence type="ECO:0000313" key="8">
    <source>
        <dbReference type="EMBL" id="GAG20551.1"/>
    </source>
</evidence>
<dbReference type="InterPro" id="IPR005720">
    <property type="entry name" value="Dihydroorotate_DH_cat"/>
</dbReference>
<evidence type="ECO:0000256" key="1">
    <source>
        <dbReference type="ARBA" id="ARBA00001917"/>
    </source>
</evidence>
<feature type="domain" description="Dihydroorotate dehydrogenase catalytic" evidence="7">
    <location>
        <begin position="44"/>
        <end position="239"/>
    </location>
</feature>
<organism evidence="8">
    <name type="scientific">marine sediment metagenome</name>
    <dbReference type="NCBI Taxonomy" id="412755"/>
    <lineage>
        <taxon>unclassified sequences</taxon>
        <taxon>metagenomes</taxon>
        <taxon>ecological metagenomes</taxon>
    </lineage>
</organism>
<feature type="non-terminal residue" evidence="8">
    <location>
        <position position="1"/>
    </location>
</feature>
<dbReference type="AlphaFoldDB" id="X0X6F2"/>
<reference evidence="8" key="1">
    <citation type="journal article" date="2014" name="Front. Microbiol.">
        <title>High frequency of phylogenetically diverse reductive dehalogenase-homologous genes in deep subseafloor sedimentary metagenomes.</title>
        <authorList>
            <person name="Kawai M."/>
            <person name="Futagami T."/>
            <person name="Toyoda A."/>
            <person name="Takaki Y."/>
            <person name="Nishi S."/>
            <person name="Hori S."/>
            <person name="Arai W."/>
            <person name="Tsubouchi T."/>
            <person name="Morono Y."/>
            <person name="Uchiyama I."/>
            <person name="Ito T."/>
            <person name="Fujiyama A."/>
            <person name="Inagaki F."/>
            <person name="Takami H."/>
        </authorList>
    </citation>
    <scope>NUCLEOTIDE SEQUENCE</scope>
    <source>
        <strain evidence="8">Expedition CK06-06</strain>
    </source>
</reference>
<dbReference type="InterPro" id="IPR050074">
    <property type="entry name" value="DHO_dehydrogenase"/>
</dbReference>
<feature type="non-terminal residue" evidence="8">
    <location>
        <position position="259"/>
    </location>
</feature>
<protein>
    <recommendedName>
        <fullName evidence="7">Dihydroorotate dehydrogenase catalytic domain-containing protein</fullName>
    </recommendedName>
</protein>